<evidence type="ECO:0000256" key="3">
    <source>
        <dbReference type="ARBA" id="ARBA00022759"/>
    </source>
</evidence>
<dbReference type="PANTHER" id="PTHR11240:SF75">
    <property type="entry name" value="RIBONUCLEASE 3"/>
    <property type="match status" value="1"/>
</dbReference>
<dbReference type="PANTHER" id="PTHR11240">
    <property type="entry name" value="RIBONUCLEASE T2"/>
    <property type="match status" value="1"/>
</dbReference>
<evidence type="ECO:0000256" key="1">
    <source>
        <dbReference type="ARBA" id="ARBA00007469"/>
    </source>
</evidence>
<dbReference type="Gene3D" id="3.90.730.10">
    <property type="entry name" value="Ribonuclease T2-like"/>
    <property type="match status" value="1"/>
</dbReference>
<keyword evidence="6" id="KW-0456">Lyase</keyword>
<dbReference type="Pfam" id="PF00445">
    <property type="entry name" value="Ribonuclease_T2"/>
    <property type="match status" value="1"/>
</dbReference>
<evidence type="ECO:0000256" key="6">
    <source>
        <dbReference type="ARBA" id="ARBA00023239"/>
    </source>
</evidence>
<keyword evidence="11" id="KW-1185">Reference proteome</keyword>
<evidence type="ECO:0000256" key="4">
    <source>
        <dbReference type="ARBA" id="ARBA00022801"/>
    </source>
</evidence>
<name>A0A9D4VRN8_PEA</name>
<evidence type="ECO:0000256" key="7">
    <source>
        <dbReference type="RuleBase" id="RU004328"/>
    </source>
</evidence>
<dbReference type="PROSITE" id="PS00530">
    <property type="entry name" value="RNASE_T2_1"/>
    <property type="match status" value="1"/>
</dbReference>
<comment type="similarity">
    <text evidence="1 7">Belongs to the RNase T2 family.</text>
</comment>
<evidence type="ECO:0000256" key="5">
    <source>
        <dbReference type="ARBA" id="ARBA00023157"/>
    </source>
</evidence>
<dbReference type="GO" id="GO:0033897">
    <property type="term" value="F:ribonuclease T2 activity"/>
    <property type="evidence" value="ECO:0007669"/>
    <property type="project" value="InterPro"/>
</dbReference>
<dbReference type="EMBL" id="JAMSHJ010000007">
    <property type="protein sequence ID" value="KAI5388875.1"/>
    <property type="molecule type" value="Genomic_DNA"/>
</dbReference>
<dbReference type="InterPro" id="IPR036430">
    <property type="entry name" value="RNase_T2-like_sf"/>
</dbReference>
<dbReference type="Proteomes" id="UP001058974">
    <property type="component" value="Chromosome 7"/>
</dbReference>
<dbReference type="InterPro" id="IPR018188">
    <property type="entry name" value="RNase_T2_His_AS_1"/>
</dbReference>
<feature type="region of interest" description="Disordered" evidence="8">
    <location>
        <begin position="50"/>
        <end position="158"/>
    </location>
</feature>
<feature type="chain" id="PRO_5038492374" evidence="9">
    <location>
        <begin position="20"/>
        <end position="352"/>
    </location>
</feature>
<reference evidence="10 11" key="1">
    <citation type="journal article" date="2022" name="Nat. Genet.">
        <title>Improved pea reference genome and pan-genome highlight genomic features and evolutionary characteristics.</title>
        <authorList>
            <person name="Yang T."/>
            <person name="Liu R."/>
            <person name="Luo Y."/>
            <person name="Hu S."/>
            <person name="Wang D."/>
            <person name="Wang C."/>
            <person name="Pandey M.K."/>
            <person name="Ge S."/>
            <person name="Xu Q."/>
            <person name="Li N."/>
            <person name="Li G."/>
            <person name="Huang Y."/>
            <person name="Saxena R.K."/>
            <person name="Ji Y."/>
            <person name="Li M."/>
            <person name="Yan X."/>
            <person name="He Y."/>
            <person name="Liu Y."/>
            <person name="Wang X."/>
            <person name="Xiang C."/>
            <person name="Varshney R.K."/>
            <person name="Ding H."/>
            <person name="Gao S."/>
            <person name="Zong X."/>
        </authorList>
    </citation>
    <scope>NUCLEOTIDE SEQUENCE [LARGE SCALE GENOMIC DNA]</scope>
    <source>
        <strain evidence="10 11">cv. Zhongwan 6</strain>
    </source>
</reference>
<evidence type="ECO:0000313" key="10">
    <source>
        <dbReference type="EMBL" id="KAI5388875.1"/>
    </source>
</evidence>
<keyword evidence="2" id="KW-0540">Nuclease</keyword>
<dbReference type="OrthoDB" id="1435901at2759"/>
<dbReference type="GO" id="GO:0003723">
    <property type="term" value="F:RNA binding"/>
    <property type="evidence" value="ECO:0007669"/>
    <property type="project" value="InterPro"/>
</dbReference>
<dbReference type="GO" id="GO:0016787">
    <property type="term" value="F:hydrolase activity"/>
    <property type="evidence" value="ECO:0007669"/>
    <property type="project" value="UniProtKB-KW"/>
</dbReference>
<protein>
    <submittedName>
        <fullName evidence="10">Uncharacterized protein</fullName>
    </submittedName>
</protein>
<keyword evidence="3" id="KW-0255">Endonuclease</keyword>
<evidence type="ECO:0000313" key="11">
    <source>
        <dbReference type="Proteomes" id="UP001058974"/>
    </source>
</evidence>
<dbReference type="GO" id="GO:0006401">
    <property type="term" value="P:RNA catabolic process"/>
    <property type="evidence" value="ECO:0007669"/>
    <property type="project" value="TreeGrafter"/>
</dbReference>
<comment type="caution">
    <text evidence="10">The sequence shown here is derived from an EMBL/GenBank/DDBJ whole genome shotgun (WGS) entry which is preliminary data.</text>
</comment>
<dbReference type="Gramene" id="Psat07G0450800-T1">
    <property type="protein sequence ID" value="KAI5388875.1"/>
    <property type="gene ID" value="KIW84_074508"/>
</dbReference>
<feature type="signal peptide" evidence="9">
    <location>
        <begin position="1"/>
        <end position="19"/>
    </location>
</feature>
<dbReference type="GO" id="GO:0005576">
    <property type="term" value="C:extracellular region"/>
    <property type="evidence" value="ECO:0007669"/>
    <property type="project" value="TreeGrafter"/>
</dbReference>
<dbReference type="InterPro" id="IPR001568">
    <property type="entry name" value="RNase_T2-like"/>
</dbReference>
<evidence type="ECO:0000256" key="8">
    <source>
        <dbReference type="SAM" id="MobiDB-lite"/>
    </source>
</evidence>
<keyword evidence="9" id="KW-0732">Signal</keyword>
<evidence type="ECO:0000256" key="2">
    <source>
        <dbReference type="ARBA" id="ARBA00022722"/>
    </source>
</evidence>
<dbReference type="CDD" id="cd01061">
    <property type="entry name" value="RNase_T2_euk"/>
    <property type="match status" value="1"/>
</dbReference>
<dbReference type="SUPFAM" id="SSF55895">
    <property type="entry name" value="Ribonuclease Rh-like"/>
    <property type="match status" value="1"/>
</dbReference>
<dbReference type="AlphaFoldDB" id="A0A9D4VRN8"/>
<feature type="compositionally biased region" description="Basic residues" evidence="8">
    <location>
        <begin position="61"/>
        <end position="78"/>
    </location>
</feature>
<evidence type="ECO:0000256" key="9">
    <source>
        <dbReference type="SAM" id="SignalP"/>
    </source>
</evidence>
<keyword evidence="4" id="KW-0378">Hydrolase</keyword>
<gene>
    <name evidence="10" type="ORF">KIW84_074508</name>
</gene>
<sequence>MISIIPFILIHTLFYVGYSDDQPLTTTLPQSPTLFLPPFHIYHQISKPYSSYEPLEESKRRSPPPRRRSPPPPPRRRSPPPPPPRIRSPPPPPPRIRSPPPPPPRIRSPPPPPPRIRSPPPPPPSPPPPPPSPPPPPPSPSPSPPPPSPPPPPPPLSFDHFVLSQTWPPTYCKIKNNKCVSPEPLKFVIHGLWPSKKDTLIQDCDEKIIDVNDLEPLMEELNEDWPALFENDNQTEANIQLWVDQWNGHGTCSVELFEFVPYFEETLNVYHRNSIKDILIENDINPGGTFPKEIILNAIHTHILFMPQLRCKRINDTDYLFEIRLCLTASVELEYKDCDTPYSGCHNEDVYF</sequence>
<feature type="compositionally biased region" description="Pro residues" evidence="8">
    <location>
        <begin position="79"/>
        <end position="156"/>
    </location>
</feature>
<dbReference type="InterPro" id="IPR033697">
    <property type="entry name" value="Ribonuclease_T2_eukaryotic"/>
</dbReference>
<organism evidence="10 11">
    <name type="scientific">Pisum sativum</name>
    <name type="common">Garden pea</name>
    <name type="synonym">Lathyrus oleraceus</name>
    <dbReference type="NCBI Taxonomy" id="3888"/>
    <lineage>
        <taxon>Eukaryota</taxon>
        <taxon>Viridiplantae</taxon>
        <taxon>Streptophyta</taxon>
        <taxon>Embryophyta</taxon>
        <taxon>Tracheophyta</taxon>
        <taxon>Spermatophyta</taxon>
        <taxon>Magnoliopsida</taxon>
        <taxon>eudicotyledons</taxon>
        <taxon>Gunneridae</taxon>
        <taxon>Pentapetalae</taxon>
        <taxon>rosids</taxon>
        <taxon>fabids</taxon>
        <taxon>Fabales</taxon>
        <taxon>Fabaceae</taxon>
        <taxon>Papilionoideae</taxon>
        <taxon>50 kb inversion clade</taxon>
        <taxon>NPAAA clade</taxon>
        <taxon>Hologalegina</taxon>
        <taxon>IRL clade</taxon>
        <taxon>Fabeae</taxon>
        <taxon>Lathyrus</taxon>
    </lineage>
</organism>
<keyword evidence="5" id="KW-1015">Disulfide bond</keyword>
<proteinExistence type="inferred from homology"/>
<accession>A0A9D4VRN8</accession>